<gene>
    <name evidence="2" type="ORF">G8N42_004770</name>
</gene>
<keyword evidence="1" id="KW-0472">Membrane</keyword>
<protein>
    <recommendedName>
        <fullName evidence="3">Type II toxin-antitoxin system RelE/ParE family toxin</fullName>
    </recommendedName>
</protein>
<name>A0A749L7P8_SALER</name>
<comment type="caution">
    <text evidence="2">The sequence shown here is derived from an EMBL/GenBank/DDBJ whole genome shotgun (WGS) entry which is preliminary data.</text>
</comment>
<dbReference type="AlphaFoldDB" id="A0A749L7P8"/>
<feature type="transmembrane region" description="Helical" evidence="1">
    <location>
        <begin position="20"/>
        <end position="41"/>
    </location>
</feature>
<organism evidence="2">
    <name type="scientific">Salmonella enterica</name>
    <name type="common">Salmonella choleraesuis</name>
    <dbReference type="NCBI Taxonomy" id="28901"/>
    <lineage>
        <taxon>Bacteria</taxon>
        <taxon>Pseudomonadati</taxon>
        <taxon>Pseudomonadota</taxon>
        <taxon>Gammaproteobacteria</taxon>
        <taxon>Enterobacterales</taxon>
        <taxon>Enterobacteriaceae</taxon>
        <taxon>Salmonella</taxon>
    </lineage>
</organism>
<evidence type="ECO:0008006" key="3">
    <source>
        <dbReference type="Google" id="ProtNLM"/>
    </source>
</evidence>
<keyword evidence="1" id="KW-0812">Transmembrane</keyword>
<accession>A0A749L7P8</accession>
<sequence>MGIDGTIEDTKEIFVNGYRVVYSFTNSTVFVITVIHCKMLYPQPIMQHNI</sequence>
<evidence type="ECO:0000256" key="1">
    <source>
        <dbReference type="SAM" id="Phobius"/>
    </source>
</evidence>
<evidence type="ECO:0000313" key="2">
    <source>
        <dbReference type="EMBL" id="HAF5759253.1"/>
    </source>
</evidence>
<reference evidence="2" key="1">
    <citation type="journal article" date="2018" name="Genome Biol.">
        <title>SKESA: strategic k-mer extension for scrupulous assemblies.</title>
        <authorList>
            <person name="Souvorov A."/>
            <person name="Agarwala R."/>
            <person name="Lipman D.J."/>
        </authorList>
    </citation>
    <scope>NUCLEOTIDE SEQUENCE</scope>
    <source>
        <strain evidence="2">MA.CK_00/00004035</strain>
    </source>
</reference>
<dbReference type="EMBL" id="DAAVUQ010000021">
    <property type="protein sequence ID" value="HAF5759253.1"/>
    <property type="molecule type" value="Genomic_DNA"/>
</dbReference>
<keyword evidence="1" id="KW-1133">Transmembrane helix</keyword>
<reference evidence="2" key="2">
    <citation type="submission" date="2020-02" db="EMBL/GenBank/DDBJ databases">
        <authorList>
            <consortium name="NCBI Pathogen Detection Project"/>
        </authorList>
    </citation>
    <scope>NUCLEOTIDE SEQUENCE</scope>
    <source>
        <strain evidence="2">MA.CK_00/00004035</strain>
    </source>
</reference>
<proteinExistence type="predicted"/>